<comment type="subcellular location">
    <subcellularLocation>
        <location evidence="9">Cytoplasm</location>
    </subcellularLocation>
</comment>
<feature type="domain" description="DALR anticodon binding" evidence="11">
    <location>
        <begin position="430"/>
        <end position="556"/>
    </location>
</feature>
<dbReference type="Gene3D" id="1.10.730.10">
    <property type="entry name" value="Isoleucyl-tRNA Synthetase, Domain 1"/>
    <property type="match status" value="1"/>
</dbReference>
<evidence type="ECO:0000256" key="5">
    <source>
        <dbReference type="ARBA" id="ARBA00022840"/>
    </source>
</evidence>
<organism evidence="13 14">
    <name type="scientific">Nesterenkonia flava</name>
    <dbReference type="NCBI Taxonomy" id="469799"/>
    <lineage>
        <taxon>Bacteria</taxon>
        <taxon>Bacillati</taxon>
        <taxon>Actinomycetota</taxon>
        <taxon>Actinomycetes</taxon>
        <taxon>Micrococcales</taxon>
        <taxon>Micrococcaceae</taxon>
        <taxon>Nesterenkonia</taxon>
    </lineage>
</organism>
<dbReference type="SMART" id="SM00836">
    <property type="entry name" value="DALR_1"/>
    <property type="match status" value="1"/>
</dbReference>
<dbReference type="CDD" id="cd00671">
    <property type="entry name" value="ArgRS_core"/>
    <property type="match status" value="1"/>
</dbReference>
<dbReference type="GO" id="GO:0004814">
    <property type="term" value="F:arginine-tRNA ligase activity"/>
    <property type="evidence" value="ECO:0007669"/>
    <property type="project" value="UniProtKB-EC"/>
</dbReference>
<evidence type="ECO:0000256" key="8">
    <source>
        <dbReference type="ARBA" id="ARBA00049339"/>
    </source>
</evidence>
<dbReference type="NCBIfam" id="TIGR00456">
    <property type="entry name" value="argS"/>
    <property type="match status" value="1"/>
</dbReference>
<evidence type="ECO:0000313" key="13">
    <source>
        <dbReference type="EMBL" id="MDR5711483.1"/>
    </source>
</evidence>
<keyword evidence="3 9" id="KW-0436">Ligase</keyword>
<dbReference type="InterPro" id="IPR001278">
    <property type="entry name" value="Arg-tRNA-ligase"/>
</dbReference>
<evidence type="ECO:0000256" key="9">
    <source>
        <dbReference type="HAMAP-Rule" id="MF_00123"/>
    </source>
</evidence>
<dbReference type="SUPFAM" id="SSF52374">
    <property type="entry name" value="Nucleotidylyl transferase"/>
    <property type="match status" value="1"/>
</dbReference>
<dbReference type="Gene3D" id="3.30.1360.70">
    <property type="entry name" value="Arginyl tRNA synthetase N-terminal domain"/>
    <property type="match status" value="1"/>
</dbReference>
<evidence type="ECO:0000256" key="2">
    <source>
        <dbReference type="ARBA" id="ARBA00022490"/>
    </source>
</evidence>
<name>A0ABU1FTH4_9MICC</name>
<protein>
    <recommendedName>
        <fullName evidence="9">Arginine--tRNA ligase</fullName>
        <ecNumber evidence="9">6.1.1.19</ecNumber>
    </recommendedName>
    <alternativeName>
        <fullName evidence="9">Arginyl-tRNA synthetase</fullName>
        <shortName evidence="9">ArgRS</shortName>
    </alternativeName>
</protein>
<dbReference type="EC" id="6.1.1.19" evidence="9"/>
<proteinExistence type="inferred from homology"/>
<evidence type="ECO:0000256" key="1">
    <source>
        <dbReference type="ARBA" id="ARBA00005594"/>
    </source>
</evidence>
<keyword evidence="2 9" id="KW-0963">Cytoplasm</keyword>
<dbReference type="EMBL" id="JAVKGT010000009">
    <property type="protein sequence ID" value="MDR5711483.1"/>
    <property type="molecule type" value="Genomic_DNA"/>
</dbReference>
<dbReference type="Proteomes" id="UP001260872">
    <property type="component" value="Unassembled WGS sequence"/>
</dbReference>
<evidence type="ECO:0000256" key="10">
    <source>
        <dbReference type="RuleBase" id="RU363038"/>
    </source>
</evidence>
<dbReference type="InterPro" id="IPR008909">
    <property type="entry name" value="DALR_anticod-bd"/>
</dbReference>
<keyword evidence="7 9" id="KW-0030">Aminoacyl-tRNA synthetase</keyword>
<evidence type="ECO:0000256" key="4">
    <source>
        <dbReference type="ARBA" id="ARBA00022741"/>
    </source>
</evidence>
<dbReference type="SMART" id="SM01016">
    <property type="entry name" value="Arg_tRNA_synt_N"/>
    <property type="match status" value="1"/>
</dbReference>
<sequence>MTPEELSHVVKSALLQSVDAGELTLPEGAASLPDDIRVERPKSRDHGDWATTVALQLAKKAGMNPRQLAEALAARLREVSGISAVGIAGPGFINITLDAAVAGQLARTIVESGERFGHNEALAGHTVNLEFVSANPTGPLHIGHTRWAALGDAIGRLLRASGAEVTNEYYINDAGNQMNVFASSVMARIHGEDVPEGGYPGEYTKDLAAEVLAARPEIRDMPREEALPIVRELAYQSQLAQIKKTLADFGVHFDVYYSETTLHTEGKIESAIATLREQGHIEDRDGAIWLRTTDFGDDKDRVLIKADGEPTYFAADAAYYLTKRERGFEKKIYLLGADHHGYVARLKAIAACAGDDAEKNIEILIGQLMSVRGAKLSKRAGNIIELADLIEWLGTDALRYTLARFPADSPIDVDPELLQSKTNDNPVFYVQYAHARACNAARNAAALTVDRSAFDASLLTHPTEEELLAHLGRFPSTVASAAELREPHRVARYLESLASAYHGWYAKCRMSPSTHEDGSVEDVTDLHRTRLWLNDATAQVLRNGLALLGVSAPEKM</sequence>
<evidence type="ECO:0000256" key="7">
    <source>
        <dbReference type="ARBA" id="ARBA00023146"/>
    </source>
</evidence>
<comment type="catalytic activity">
    <reaction evidence="8 9">
        <text>tRNA(Arg) + L-arginine + ATP = L-arginyl-tRNA(Arg) + AMP + diphosphate</text>
        <dbReference type="Rhea" id="RHEA:20301"/>
        <dbReference type="Rhea" id="RHEA-COMP:9658"/>
        <dbReference type="Rhea" id="RHEA-COMP:9673"/>
        <dbReference type="ChEBI" id="CHEBI:30616"/>
        <dbReference type="ChEBI" id="CHEBI:32682"/>
        <dbReference type="ChEBI" id="CHEBI:33019"/>
        <dbReference type="ChEBI" id="CHEBI:78442"/>
        <dbReference type="ChEBI" id="CHEBI:78513"/>
        <dbReference type="ChEBI" id="CHEBI:456215"/>
        <dbReference type="EC" id="6.1.1.19"/>
    </reaction>
</comment>
<evidence type="ECO:0000259" key="11">
    <source>
        <dbReference type="SMART" id="SM00836"/>
    </source>
</evidence>
<dbReference type="Pfam" id="PF05746">
    <property type="entry name" value="DALR_1"/>
    <property type="match status" value="1"/>
</dbReference>
<dbReference type="InterPro" id="IPR014729">
    <property type="entry name" value="Rossmann-like_a/b/a_fold"/>
</dbReference>
<dbReference type="SUPFAM" id="SSF47323">
    <property type="entry name" value="Anticodon-binding domain of a subclass of class I aminoacyl-tRNA synthetases"/>
    <property type="match status" value="1"/>
</dbReference>
<evidence type="ECO:0000256" key="6">
    <source>
        <dbReference type="ARBA" id="ARBA00022917"/>
    </source>
</evidence>
<dbReference type="InterPro" id="IPR035684">
    <property type="entry name" value="ArgRS_core"/>
</dbReference>
<comment type="caution">
    <text evidence="13">The sequence shown here is derived from an EMBL/GenBank/DDBJ whole genome shotgun (WGS) entry which is preliminary data.</text>
</comment>
<reference evidence="14" key="1">
    <citation type="submission" date="2023-07" db="EMBL/GenBank/DDBJ databases">
        <title>Description of three actinobacteria isolated from air of manufacturing shop in a pharmaceutical factory.</title>
        <authorList>
            <person name="Zhang D.-F."/>
        </authorList>
    </citation>
    <scope>NUCLEOTIDE SEQUENCE [LARGE SCALE GENOMIC DNA]</scope>
    <source>
        <strain evidence="14">CCTCC AB 207010</strain>
    </source>
</reference>
<feature type="short sequence motif" description="'HIGH' region" evidence="9">
    <location>
        <begin position="134"/>
        <end position="144"/>
    </location>
</feature>
<comment type="subunit">
    <text evidence="9">Monomer.</text>
</comment>
<dbReference type="InterPro" id="IPR036695">
    <property type="entry name" value="Arg-tRNA-synth_N_sf"/>
</dbReference>
<dbReference type="PRINTS" id="PR01038">
    <property type="entry name" value="TRNASYNTHARG"/>
</dbReference>
<comment type="similarity">
    <text evidence="1 9 10">Belongs to the class-I aminoacyl-tRNA synthetase family.</text>
</comment>
<keyword evidence="4 9" id="KW-0547">Nucleotide-binding</keyword>
<dbReference type="RefSeq" id="WP_310536863.1">
    <property type="nucleotide sequence ID" value="NZ_BAAAOC010000091.1"/>
</dbReference>
<dbReference type="Gene3D" id="3.40.50.620">
    <property type="entry name" value="HUPs"/>
    <property type="match status" value="1"/>
</dbReference>
<keyword evidence="5 9" id="KW-0067">ATP-binding</keyword>
<dbReference type="Pfam" id="PF00750">
    <property type="entry name" value="tRNA-synt_1d"/>
    <property type="match status" value="2"/>
</dbReference>
<dbReference type="SUPFAM" id="SSF55190">
    <property type="entry name" value="Arginyl-tRNA synthetase (ArgRS), N-terminal 'additional' domain"/>
    <property type="match status" value="1"/>
</dbReference>
<accession>A0ABU1FTH4</accession>
<dbReference type="Pfam" id="PF03485">
    <property type="entry name" value="Arg_tRNA_synt_N"/>
    <property type="match status" value="1"/>
</dbReference>
<evidence type="ECO:0000259" key="12">
    <source>
        <dbReference type="SMART" id="SM01016"/>
    </source>
</evidence>
<keyword evidence="6 9" id="KW-0648">Protein biosynthesis</keyword>
<evidence type="ECO:0000256" key="3">
    <source>
        <dbReference type="ARBA" id="ARBA00022598"/>
    </source>
</evidence>
<gene>
    <name evidence="9 13" type="primary">argS</name>
    <name evidence="13" type="ORF">RH857_04965</name>
</gene>
<dbReference type="InterPro" id="IPR009080">
    <property type="entry name" value="tRNAsynth_Ia_anticodon-bd"/>
</dbReference>
<dbReference type="InterPro" id="IPR001412">
    <property type="entry name" value="aa-tRNA-synth_I_CS"/>
</dbReference>
<evidence type="ECO:0000313" key="14">
    <source>
        <dbReference type="Proteomes" id="UP001260872"/>
    </source>
</evidence>
<feature type="domain" description="Arginyl tRNA synthetase N-terminal" evidence="12">
    <location>
        <begin position="4"/>
        <end position="97"/>
    </location>
</feature>
<dbReference type="HAMAP" id="MF_00123">
    <property type="entry name" value="Arg_tRNA_synth"/>
    <property type="match status" value="1"/>
</dbReference>
<dbReference type="InterPro" id="IPR005148">
    <property type="entry name" value="Arg-tRNA-synth_N"/>
</dbReference>
<dbReference type="PANTHER" id="PTHR11956:SF5">
    <property type="entry name" value="ARGININE--TRNA LIGASE, CYTOPLASMIC"/>
    <property type="match status" value="1"/>
</dbReference>
<keyword evidence="14" id="KW-1185">Reference proteome</keyword>
<dbReference type="PROSITE" id="PS00178">
    <property type="entry name" value="AA_TRNA_LIGASE_I"/>
    <property type="match status" value="1"/>
</dbReference>
<dbReference type="PANTHER" id="PTHR11956">
    <property type="entry name" value="ARGINYL-TRNA SYNTHETASE"/>
    <property type="match status" value="1"/>
</dbReference>